<evidence type="ECO:0000256" key="1">
    <source>
        <dbReference type="SAM" id="MobiDB-lite"/>
    </source>
</evidence>
<evidence type="ECO:0000313" key="3">
    <source>
        <dbReference type="Proteomes" id="UP000256964"/>
    </source>
</evidence>
<sequence>MLPSNPTTKRFSHHRHSNLTAHHAVQIPPPTRPASLLLIARWKGLHETGPKQGTKAIQHRYELVVRPEEPIIVGRCVRILATSPIAYSAPDTPTNELDTYDPHVVGRVVGIWRLDEDRTKARARITNVCRRNNIRVVELDLPLAFSGLGATAGRGEHASSTEGLGESGTADDLRIPACIRPAPVWRECLGEICWNRRRDLAILNLV</sequence>
<dbReference type="Proteomes" id="UP000256964">
    <property type="component" value="Unassembled WGS sequence"/>
</dbReference>
<proteinExistence type="predicted"/>
<protein>
    <submittedName>
        <fullName evidence="2">Uncharacterized protein</fullName>
    </submittedName>
</protein>
<accession>A0A371DYH1</accession>
<reference evidence="2 3" key="1">
    <citation type="journal article" date="2018" name="Biotechnol. Biofuels">
        <title>Integrative visual omics of the white-rot fungus Polyporus brumalis exposes the biotechnological potential of its oxidative enzymes for delignifying raw plant biomass.</title>
        <authorList>
            <person name="Miyauchi S."/>
            <person name="Rancon A."/>
            <person name="Drula E."/>
            <person name="Hage H."/>
            <person name="Chaduli D."/>
            <person name="Favel A."/>
            <person name="Grisel S."/>
            <person name="Henrissat B."/>
            <person name="Herpoel-Gimbert I."/>
            <person name="Ruiz-Duenas F.J."/>
            <person name="Chevret D."/>
            <person name="Hainaut M."/>
            <person name="Lin J."/>
            <person name="Wang M."/>
            <person name="Pangilinan J."/>
            <person name="Lipzen A."/>
            <person name="Lesage-Meessen L."/>
            <person name="Navarro D."/>
            <person name="Riley R."/>
            <person name="Grigoriev I.V."/>
            <person name="Zhou S."/>
            <person name="Raouche S."/>
            <person name="Rosso M.N."/>
        </authorList>
    </citation>
    <scope>NUCLEOTIDE SEQUENCE [LARGE SCALE GENOMIC DNA]</scope>
    <source>
        <strain evidence="2 3">BRFM 1820</strain>
    </source>
</reference>
<dbReference type="EMBL" id="KZ857379">
    <property type="protein sequence ID" value="RDX57551.1"/>
    <property type="molecule type" value="Genomic_DNA"/>
</dbReference>
<keyword evidence="3" id="KW-1185">Reference proteome</keyword>
<dbReference type="OrthoDB" id="2754286at2759"/>
<name>A0A371DYH1_9APHY</name>
<organism evidence="2 3">
    <name type="scientific">Lentinus brumalis</name>
    <dbReference type="NCBI Taxonomy" id="2498619"/>
    <lineage>
        <taxon>Eukaryota</taxon>
        <taxon>Fungi</taxon>
        <taxon>Dikarya</taxon>
        <taxon>Basidiomycota</taxon>
        <taxon>Agaricomycotina</taxon>
        <taxon>Agaricomycetes</taxon>
        <taxon>Polyporales</taxon>
        <taxon>Polyporaceae</taxon>
        <taxon>Lentinus</taxon>
    </lineage>
</organism>
<evidence type="ECO:0000313" key="2">
    <source>
        <dbReference type="EMBL" id="RDX57551.1"/>
    </source>
</evidence>
<gene>
    <name evidence="2" type="ORF">OH76DRAFT_1413940</name>
</gene>
<feature type="region of interest" description="Disordered" evidence="1">
    <location>
        <begin position="1"/>
        <end position="26"/>
    </location>
</feature>
<dbReference type="AlphaFoldDB" id="A0A371DYH1"/>